<accession>A0A6N2VC48</accession>
<reference evidence="2" key="1">
    <citation type="submission" date="2019-11" db="EMBL/GenBank/DDBJ databases">
        <authorList>
            <person name="Feng L."/>
        </authorList>
    </citation>
    <scope>NUCLEOTIDE SEQUENCE</scope>
    <source>
        <strain evidence="2">BfaecisLFYP10</strain>
    </source>
</reference>
<protein>
    <recommendedName>
        <fullName evidence="1">DUF6998 domain-containing protein</fullName>
    </recommendedName>
</protein>
<evidence type="ECO:0000259" key="1">
    <source>
        <dbReference type="Pfam" id="PF22522"/>
    </source>
</evidence>
<dbReference type="InterPro" id="IPR054267">
    <property type="entry name" value="DUF6998"/>
</dbReference>
<organism evidence="2">
    <name type="scientific">Bacteroides faecis</name>
    <dbReference type="NCBI Taxonomy" id="674529"/>
    <lineage>
        <taxon>Bacteria</taxon>
        <taxon>Pseudomonadati</taxon>
        <taxon>Bacteroidota</taxon>
        <taxon>Bacteroidia</taxon>
        <taxon>Bacteroidales</taxon>
        <taxon>Bacteroidaceae</taxon>
        <taxon>Bacteroides</taxon>
    </lineage>
</organism>
<dbReference type="EMBL" id="CACRSZ010000049">
    <property type="protein sequence ID" value="VYT24566.1"/>
    <property type="molecule type" value="Genomic_DNA"/>
</dbReference>
<evidence type="ECO:0000313" key="2">
    <source>
        <dbReference type="EMBL" id="VYT24566.1"/>
    </source>
</evidence>
<proteinExistence type="predicted"/>
<gene>
    <name evidence="2" type="ORF">BFLFYP10_01969</name>
</gene>
<name>A0A6N2VC48_9BACE</name>
<dbReference type="AlphaFoldDB" id="A0A6N2VC48"/>
<feature type="domain" description="DUF6998" evidence="1">
    <location>
        <begin position="5"/>
        <end position="115"/>
    </location>
</feature>
<dbReference type="RefSeq" id="WP_156729783.1">
    <property type="nucleotide sequence ID" value="NZ_CACRSZ010000049.1"/>
</dbReference>
<dbReference type="Pfam" id="PF22522">
    <property type="entry name" value="DUF6998"/>
    <property type="match status" value="1"/>
</dbReference>
<sequence>MDINKELYKIAESLRALKVEGVIRSNLVGDLGEYYCKEYCNIELCDAGQKGFDGYDNDKKRIQVKTRSSPTSKSKISFKNLDFDYCYYVELNDFLELVLILKISRNDIVENLETKKLRLTVSKIKKYTNFHILFQSNKNISY</sequence>